<reference evidence="1 2" key="1">
    <citation type="submission" date="2024-02" db="EMBL/GenBank/DDBJ databases">
        <authorList>
            <person name="Vignale AGUSTIN F."/>
            <person name="Sosa J E."/>
            <person name="Modenutti C."/>
        </authorList>
    </citation>
    <scope>NUCLEOTIDE SEQUENCE [LARGE SCALE GENOMIC DNA]</scope>
</reference>
<dbReference type="EMBL" id="CAUOFW020005447">
    <property type="protein sequence ID" value="CAK9170194.1"/>
    <property type="molecule type" value="Genomic_DNA"/>
</dbReference>
<accession>A0ABC8TL38</accession>
<keyword evidence="2" id="KW-1185">Reference proteome</keyword>
<dbReference type="Proteomes" id="UP001642360">
    <property type="component" value="Unassembled WGS sequence"/>
</dbReference>
<dbReference type="AlphaFoldDB" id="A0ABC8TL38"/>
<evidence type="ECO:0000313" key="1">
    <source>
        <dbReference type="EMBL" id="CAK9170194.1"/>
    </source>
</evidence>
<gene>
    <name evidence="1" type="ORF">ILEXP_LOCUS39679</name>
</gene>
<evidence type="ECO:0000313" key="2">
    <source>
        <dbReference type="Proteomes" id="UP001642360"/>
    </source>
</evidence>
<organism evidence="1 2">
    <name type="scientific">Ilex paraguariensis</name>
    <name type="common">yerba mate</name>
    <dbReference type="NCBI Taxonomy" id="185542"/>
    <lineage>
        <taxon>Eukaryota</taxon>
        <taxon>Viridiplantae</taxon>
        <taxon>Streptophyta</taxon>
        <taxon>Embryophyta</taxon>
        <taxon>Tracheophyta</taxon>
        <taxon>Spermatophyta</taxon>
        <taxon>Magnoliopsida</taxon>
        <taxon>eudicotyledons</taxon>
        <taxon>Gunneridae</taxon>
        <taxon>Pentapetalae</taxon>
        <taxon>asterids</taxon>
        <taxon>campanulids</taxon>
        <taxon>Aquifoliales</taxon>
        <taxon>Aquifoliaceae</taxon>
        <taxon>Ilex</taxon>
    </lineage>
</organism>
<dbReference type="PANTHER" id="PTHR12603">
    <property type="entry name" value="CCR4-NOT TRANSCRIPTION COMPLEX RELATED"/>
    <property type="match status" value="1"/>
</dbReference>
<dbReference type="PANTHER" id="PTHR12603:SF36">
    <property type="entry name" value="RNA BINDING (RRM_RBD_RNP MOTIFS) FAMILY PROTEIN"/>
    <property type="match status" value="1"/>
</dbReference>
<sequence length="263" mass="28894">MMKLNTASTDCELKRNHMVPFQAHATITVLGAWFHAITALSNAGLRAQISAPPGFSVPSRAPPPGFTSHERMEHTFGTLSGNDMLNTSSLLRNPYQFLPEGMIGSPGEIEFMDPAILAVGKGRLPGGCNSPGLDMRSNFSPQSSTLENDARFHLLMQRSLSPHQNQRFAGMGDSFSSPSNAYGIPSRIMEQTSTNNLSSFPQFSLPQSRNAVISNGHWDDWSEVQGGNELIRTERMGYNFTGYEDSKFRMPSSGSLYHRTFGI</sequence>
<dbReference type="InterPro" id="IPR039780">
    <property type="entry name" value="Mot2"/>
</dbReference>
<comment type="caution">
    <text evidence="1">The sequence shown here is derived from an EMBL/GenBank/DDBJ whole genome shotgun (WGS) entry which is preliminary data.</text>
</comment>
<name>A0ABC8TL38_9AQUA</name>
<protein>
    <submittedName>
        <fullName evidence="1">Uncharacterized protein</fullName>
    </submittedName>
</protein>
<proteinExistence type="predicted"/>